<gene>
    <name evidence="5" type="ORF">CWE25_07285</name>
</gene>
<organism evidence="5 6">
    <name type="scientific">Idiomarina fontislapidosi</name>
    <dbReference type="NCBI Taxonomy" id="263723"/>
    <lineage>
        <taxon>Bacteria</taxon>
        <taxon>Pseudomonadati</taxon>
        <taxon>Pseudomonadota</taxon>
        <taxon>Gammaproteobacteria</taxon>
        <taxon>Alteromonadales</taxon>
        <taxon>Idiomarinaceae</taxon>
        <taxon>Idiomarina</taxon>
    </lineage>
</organism>
<dbReference type="PANTHER" id="PTHR23150">
    <property type="entry name" value="SULFATASE MODIFYING FACTOR 1, 2"/>
    <property type="match status" value="1"/>
</dbReference>
<name>A0A432Y2L0_9GAMM</name>
<evidence type="ECO:0000313" key="6">
    <source>
        <dbReference type="Proteomes" id="UP000287330"/>
    </source>
</evidence>
<feature type="signal peptide" evidence="2">
    <location>
        <begin position="1"/>
        <end position="18"/>
    </location>
</feature>
<comment type="caution">
    <text evidence="5">The sequence shown here is derived from an EMBL/GenBank/DDBJ whole genome shotgun (WGS) entry which is preliminary data.</text>
</comment>
<dbReference type="SUPFAM" id="SSF56436">
    <property type="entry name" value="C-type lectin-like"/>
    <property type="match status" value="1"/>
</dbReference>
<dbReference type="Proteomes" id="UP000287330">
    <property type="component" value="Unassembled WGS sequence"/>
</dbReference>
<dbReference type="PANTHER" id="PTHR23150:SF19">
    <property type="entry name" value="FORMYLGLYCINE-GENERATING ENZYME"/>
    <property type="match status" value="1"/>
</dbReference>
<evidence type="ECO:0000259" key="3">
    <source>
        <dbReference type="Pfam" id="PF03781"/>
    </source>
</evidence>
<dbReference type="Pfam" id="PF03781">
    <property type="entry name" value="FGE-sulfatase"/>
    <property type="match status" value="1"/>
</dbReference>
<evidence type="ECO:0000256" key="2">
    <source>
        <dbReference type="SAM" id="SignalP"/>
    </source>
</evidence>
<dbReference type="AlphaFoldDB" id="A0A432Y2L0"/>
<reference evidence="6" key="1">
    <citation type="journal article" date="2018" name="Front. Microbiol.">
        <title>Genome-Based Analysis Reveals the Taxonomy and Diversity of the Family Idiomarinaceae.</title>
        <authorList>
            <person name="Liu Y."/>
            <person name="Lai Q."/>
            <person name="Shao Z."/>
        </authorList>
    </citation>
    <scope>NUCLEOTIDE SEQUENCE [LARGE SCALE GENOMIC DNA]</scope>
    <source>
        <strain evidence="6">F23</strain>
    </source>
</reference>
<dbReference type="EMBL" id="PIPV01000004">
    <property type="protein sequence ID" value="RUO55172.1"/>
    <property type="molecule type" value="Genomic_DNA"/>
</dbReference>
<keyword evidence="6" id="KW-1185">Reference proteome</keyword>
<evidence type="ECO:0000259" key="4">
    <source>
        <dbReference type="Pfam" id="PF08308"/>
    </source>
</evidence>
<protein>
    <submittedName>
        <fullName evidence="5">Sulfatase modifying factor 1</fullName>
    </submittedName>
</protein>
<dbReference type="OrthoDB" id="9768004at2"/>
<dbReference type="InterPro" id="IPR013229">
    <property type="entry name" value="PEGA"/>
</dbReference>
<feature type="domain" description="Sulfatase-modifying factor enzyme-like" evidence="3">
    <location>
        <begin position="396"/>
        <end position="627"/>
    </location>
</feature>
<dbReference type="RefSeq" id="WP_110574210.1">
    <property type="nucleotide sequence ID" value="NZ_PIPV01000004.1"/>
</dbReference>
<dbReference type="GO" id="GO:0120147">
    <property type="term" value="F:formylglycine-generating oxidase activity"/>
    <property type="evidence" value="ECO:0007669"/>
    <property type="project" value="TreeGrafter"/>
</dbReference>
<accession>A0A432Y2L0</accession>
<dbReference type="InterPro" id="IPR051043">
    <property type="entry name" value="Sulfatase_Mod_Factor_Kinase"/>
</dbReference>
<dbReference type="Gene3D" id="1.20.5.340">
    <property type="match status" value="1"/>
</dbReference>
<feature type="chain" id="PRO_5019081310" evidence="2">
    <location>
        <begin position="19"/>
        <end position="629"/>
    </location>
</feature>
<evidence type="ECO:0000256" key="1">
    <source>
        <dbReference type="SAM" id="Coils"/>
    </source>
</evidence>
<keyword evidence="2" id="KW-0732">Signal</keyword>
<sequence length="629" mass="70750">MMRLAQLALVMASTLTIAPPSLIVAALQEQQQSMTVEQISDKITSLQNEYDNYTQTVQRLKDEAEQLEQKLASLRDRNQTLEKQRQTALQEMNNRYQQLVDDPTIDIAGAQQAYKEAVMAHQQNKKDIGTQIQLVEEKQQEVEEGRVSRHALLNEIESLKDQRKVARVERLEREFNQTGELEVSQSIVCDREETLSQCETRGKLLAKQKASKQYLDQIVSNLSEAEQARSNLEQVSPNVQILGSKTVSNGFSGQGNYGVKIAVELRGQLPRRQACQLLEVDARYCVVENADQRSATQTSANVGASNDAVMHPLTLRSNVYDDEVLIDGVSYGSTPIEIMLPRGDHRVEVRKYGYSSYSDVIRLNDAQSIRAELEKSDYSFTRGEKVQDILFRDVRGPELVVVPSGNYKMGDLTGNGLPNERPVQTVTIEAPFGISDTEVTVGKFRDFVNDTAYVTQAEKNGNCANLVNGMPKMDGTLNWRNPGFQQTENSPVVCISYEDVKAYTDWLSDKSGFDYDIPSEQQWEYASRAGTETDFWWGNDVGVNNANCRHCGSEWSNDRSAPVAQFERNPWGLFDTVGNVWEWARTEEGQVVRGGAWNFAPSLARVSTRMELPANFSSNYIGFRVVRAQ</sequence>
<dbReference type="Pfam" id="PF08308">
    <property type="entry name" value="PEGA"/>
    <property type="match status" value="1"/>
</dbReference>
<keyword evidence="1" id="KW-0175">Coiled coil</keyword>
<dbReference type="InterPro" id="IPR005532">
    <property type="entry name" value="SUMF_dom"/>
</dbReference>
<dbReference type="InterPro" id="IPR042095">
    <property type="entry name" value="SUMF_sf"/>
</dbReference>
<dbReference type="InterPro" id="IPR016187">
    <property type="entry name" value="CTDL_fold"/>
</dbReference>
<dbReference type="Gene3D" id="3.90.1580.10">
    <property type="entry name" value="paralog of FGE (formylglycine-generating enzyme)"/>
    <property type="match status" value="1"/>
</dbReference>
<proteinExistence type="predicted"/>
<feature type="domain" description="PEGA" evidence="4">
    <location>
        <begin position="313"/>
        <end position="375"/>
    </location>
</feature>
<feature type="coiled-coil region" evidence="1">
    <location>
        <begin position="36"/>
        <end position="91"/>
    </location>
</feature>
<evidence type="ECO:0000313" key="5">
    <source>
        <dbReference type="EMBL" id="RUO55172.1"/>
    </source>
</evidence>